<keyword evidence="6 10" id="KW-0479">Metal-binding</keyword>
<accession>A0A075FQ79</accession>
<comment type="catalytic activity">
    <reaction evidence="9 10">
        <text>L-histidyl-[translation elongation factor 2] + S-adenosyl-L-methionine = 2-[(3S)-amino-3-carboxypropyl]-L-histidyl-[translation elongation factor 2] + S-methyl-5'-thioadenosine + H(+)</text>
        <dbReference type="Rhea" id="RHEA:36783"/>
        <dbReference type="Rhea" id="RHEA-COMP:9748"/>
        <dbReference type="Rhea" id="RHEA-COMP:9749"/>
        <dbReference type="ChEBI" id="CHEBI:15378"/>
        <dbReference type="ChEBI" id="CHEBI:17509"/>
        <dbReference type="ChEBI" id="CHEBI:29979"/>
        <dbReference type="ChEBI" id="CHEBI:59789"/>
        <dbReference type="ChEBI" id="CHEBI:73995"/>
        <dbReference type="EC" id="2.5.1.108"/>
    </reaction>
</comment>
<evidence type="ECO:0000256" key="5">
    <source>
        <dbReference type="ARBA" id="ARBA00022691"/>
    </source>
</evidence>
<comment type="cofactor">
    <cofactor evidence="1 10">
        <name>[4Fe-4S] cluster</name>
        <dbReference type="ChEBI" id="CHEBI:49883"/>
    </cofactor>
</comment>
<dbReference type="NCBIfam" id="TIGR00322">
    <property type="entry name" value="diphth2_R"/>
    <property type="match status" value="2"/>
</dbReference>
<dbReference type="GO" id="GO:0090560">
    <property type="term" value="F:2-(3-amino-3-carboxypropyl)histidine synthase activity"/>
    <property type="evidence" value="ECO:0007669"/>
    <property type="project" value="UniProtKB-UniRule"/>
</dbReference>
<sequence>MDLERHDFELDELVERIQAGDHKLVALQLPEGLKIQALEMIDSLESQTDAKLILAADPCYGACDLVHNKMQMMGVDLVAHMGHSQMNIDSGMPTQFIDVTYDGDPELSPILPQLHAHREMARVRMEQAQAGEVDLASEEGQQKFLDAVGRVAPLDGVKLGLVGSIQHLHLLSEFKKRLEDAGFEVEIPVGGDRLTFPGQVLGCNYSGDSPDIGHYLFLGSGDFHPIGLVLHTGKPLAMLDPYTGDASEMSLQRIERILRQRFGLIMASDGAQSFGILIGEKPGQMRRNLALRMKRMLEKHGKKGYLLALEHVGPELIDFYPVDAFVNTACPRIAIDDSVRYAKPLLTPFELEVVLGERKWEEGYQFDEIP</sequence>
<keyword evidence="5 10" id="KW-0949">S-adenosyl-L-methionine</keyword>
<dbReference type="EC" id="2.5.1.108" evidence="3 10"/>
<comment type="similarity">
    <text evidence="10">Belongs to the DPH1/DPH2 family.</text>
</comment>
<dbReference type="NCBIfam" id="TIGR03682">
    <property type="entry name" value="arCOG04112"/>
    <property type="match status" value="1"/>
</dbReference>
<dbReference type="FunFam" id="3.40.50.11860:FF:000001">
    <property type="entry name" value="2-(3-amino-3-carboxypropyl)histidine synthase subunit 2"/>
    <property type="match status" value="1"/>
</dbReference>
<comment type="pathway">
    <text evidence="2 10">Protein modification; peptidyl-diphthamide biosynthesis.</text>
</comment>
<keyword evidence="8 10" id="KW-0411">Iron-sulfur</keyword>
<keyword evidence="7 10" id="KW-0408">Iron</keyword>
<evidence type="ECO:0000256" key="7">
    <source>
        <dbReference type="ARBA" id="ARBA00023004"/>
    </source>
</evidence>
<evidence type="ECO:0000313" key="11">
    <source>
        <dbReference type="EMBL" id="AIE93378.1"/>
    </source>
</evidence>
<dbReference type="Gene3D" id="3.40.50.11840">
    <property type="entry name" value="Diphthamide synthesis DPH1/DPH2 domain 1"/>
    <property type="match status" value="1"/>
</dbReference>
<dbReference type="InterPro" id="IPR042263">
    <property type="entry name" value="DPH1/DPH2_1"/>
</dbReference>
<dbReference type="AlphaFoldDB" id="A0A075FQ79"/>
<keyword evidence="10" id="KW-0004">4Fe-4S</keyword>
<evidence type="ECO:0000256" key="2">
    <source>
        <dbReference type="ARBA" id="ARBA00005156"/>
    </source>
</evidence>
<dbReference type="InterPro" id="IPR016435">
    <property type="entry name" value="DPH1/DPH2"/>
</dbReference>
<evidence type="ECO:0000256" key="6">
    <source>
        <dbReference type="ARBA" id="ARBA00022723"/>
    </source>
</evidence>
<dbReference type="GO" id="GO:0017183">
    <property type="term" value="P:protein histidyl modification to diphthamide"/>
    <property type="evidence" value="ECO:0007669"/>
    <property type="project" value="UniProtKB-UniRule"/>
</dbReference>
<dbReference type="PIRSF" id="PIRSF004967">
    <property type="entry name" value="DPH1"/>
    <property type="match status" value="1"/>
</dbReference>
<reference evidence="11" key="1">
    <citation type="journal article" date="2014" name="Genome Biol. Evol.">
        <title>Pangenome evidence for extensive interdomain horizontal transfer affecting lineage core and shell genes in uncultured planktonic thaumarchaeota and euryarchaeota.</title>
        <authorList>
            <person name="Deschamps P."/>
            <person name="Zivanovic Y."/>
            <person name="Moreira D."/>
            <person name="Rodriguez-Valera F."/>
            <person name="Lopez-Garcia P."/>
        </authorList>
    </citation>
    <scope>NUCLEOTIDE SEQUENCE</scope>
</reference>
<evidence type="ECO:0000256" key="4">
    <source>
        <dbReference type="ARBA" id="ARBA00022679"/>
    </source>
</evidence>
<dbReference type="Pfam" id="PF01866">
    <property type="entry name" value="Diphthamide_syn"/>
    <property type="match status" value="2"/>
</dbReference>
<dbReference type="Gene3D" id="3.40.50.11850">
    <property type="entry name" value="Diphthamide synthesis DPH1/DPH2 domain 2"/>
    <property type="match status" value="1"/>
</dbReference>
<dbReference type="GO" id="GO:0051539">
    <property type="term" value="F:4 iron, 4 sulfur cluster binding"/>
    <property type="evidence" value="ECO:0007669"/>
    <property type="project" value="UniProtKB-UniRule"/>
</dbReference>
<dbReference type="Gene3D" id="3.40.50.11860">
    <property type="entry name" value="Diphthamide synthesis DPH1/DPH2 domain 3"/>
    <property type="match status" value="1"/>
</dbReference>
<dbReference type="InterPro" id="IPR042264">
    <property type="entry name" value="DPH1/DPH2_2"/>
</dbReference>
<comment type="function">
    <text evidence="10">Catalyzes the first step of diphthamide biosynthesis, i.e. the transfer of the 3-amino-3-carboxypropyl group from S-adenosyl-L-methionine (SAM) to the C2 position of the imidazole ring of the target histidine residue in translation elongation factor 2 (EF-2).</text>
</comment>
<evidence type="ECO:0000256" key="3">
    <source>
        <dbReference type="ARBA" id="ARBA00012221"/>
    </source>
</evidence>
<dbReference type="InterPro" id="IPR035435">
    <property type="entry name" value="DPH1/DPH2_euk_archaea"/>
</dbReference>
<dbReference type="GO" id="GO:0046872">
    <property type="term" value="F:metal ion binding"/>
    <property type="evidence" value="ECO:0007669"/>
    <property type="project" value="UniProtKB-KW"/>
</dbReference>
<protein>
    <recommendedName>
        <fullName evidence="3 10">2-(3-amino-3-carboxypropyl)histidine synthase</fullName>
        <ecNumber evidence="3 10">2.5.1.108</ecNumber>
    </recommendedName>
</protein>
<dbReference type="PANTHER" id="PTHR10762">
    <property type="entry name" value="DIPHTHAMIDE BIOSYNTHESIS PROTEIN"/>
    <property type="match status" value="1"/>
</dbReference>
<dbReference type="SFLD" id="SFLDS00032">
    <property type="entry name" value="Radical_SAM_3-amino-3-carboxyp"/>
    <property type="match status" value="1"/>
</dbReference>
<evidence type="ECO:0000256" key="9">
    <source>
        <dbReference type="ARBA" id="ARBA00048403"/>
    </source>
</evidence>
<dbReference type="UniPathway" id="UPA00559"/>
<dbReference type="EMBL" id="KF900392">
    <property type="protein sequence ID" value="AIE93378.1"/>
    <property type="molecule type" value="Genomic_DNA"/>
</dbReference>
<dbReference type="PANTHER" id="PTHR10762:SF1">
    <property type="entry name" value="2-(3-AMINO-3-CARBOXYPROPYL)HISTIDINE SYNTHASE SUBUNIT 1"/>
    <property type="match status" value="1"/>
</dbReference>
<organism evidence="11">
    <name type="scientific">uncultured marine group II/III euryarchaeote AD1000_34_D01</name>
    <dbReference type="NCBI Taxonomy" id="1457757"/>
    <lineage>
        <taxon>Archaea</taxon>
        <taxon>Methanobacteriati</taxon>
        <taxon>Methanobacteriota</taxon>
        <taxon>environmental samples</taxon>
    </lineage>
</organism>
<keyword evidence="4 10" id="KW-0808">Transferase</keyword>
<evidence type="ECO:0000256" key="10">
    <source>
        <dbReference type="PIRNR" id="PIRNR004967"/>
    </source>
</evidence>
<gene>
    <name evidence="11" type="primary">dph2</name>
</gene>
<proteinExistence type="inferred from homology"/>
<dbReference type="InterPro" id="IPR042265">
    <property type="entry name" value="DPH1/DPH2_3"/>
</dbReference>
<dbReference type="InterPro" id="IPR022428">
    <property type="entry name" value="Dph2_arc"/>
</dbReference>
<evidence type="ECO:0000256" key="8">
    <source>
        <dbReference type="ARBA" id="ARBA00023014"/>
    </source>
</evidence>
<evidence type="ECO:0000256" key="1">
    <source>
        <dbReference type="ARBA" id="ARBA00001966"/>
    </source>
</evidence>
<name>A0A075FQ79_9EURY</name>